<dbReference type="Gene3D" id="3.40.640.10">
    <property type="entry name" value="Type I PLP-dependent aspartate aminotransferase-like (Major domain)"/>
    <property type="match status" value="1"/>
</dbReference>
<evidence type="ECO:0000256" key="2">
    <source>
        <dbReference type="ARBA" id="ARBA00010447"/>
    </source>
</evidence>
<reference evidence="8 9" key="1">
    <citation type="journal article" date="2015" name="Genome Announc.">
        <title>Expanding the biotechnology potential of lactobacilli through comparative genomics of 213 strains and associated genera.</title>
        <authorList>
            <person name="Sun Z."/>
            <person name="Harris H.M."/>
            <person name="McCann A."/>
            <person name="Guo C."/>
            <person name="Argimon S."/>
            <person name="Zhang W."/>
            <person name="Yang X."/>
            <person name="Jeffery I.B."/>
            <person name="Cooney J.C."/>
            <person name="Kagawa T.F."/>
            <person name="Liu W."/>
            <person name="Song Y."/>
            <person name="Salvetti E."/>
            <person name="Wrobel A."/>
            <person name="Rasinkangas P."/>
            <person name="Parkhill J."/>
            <person name="Rea M.C."/>
            <person name="O'Sullivan O."/>
            <person name="Ritari J."/>
            <person name="Douillard F.P."/>
            <person name="Paul Ross R."/>
            <person name="Yang R."/>
            <person name="Briner A.E."/>
            <person name="Felis G.E."/>
            <person name="de Vos W.M."/>
            <person name="Barrangou R."/>
            <person name="Klaenhammer T.R."/>
            <person name="Caufield P.W."/>
            <person name="Cui Y."/>
            <person name="Zhang H."/>
            <person name="O'Toole P.W."/>
        </authorList>
    </citation>
    <scope>NUCLEOTIDE SEQUENCE [LARGE SCALE GENOMIC DNA]</scope>
    <source>
        <strain evidence="8 9">DSM 21115</strain>
    </source>
</reference>
<dbReference type="InterPro" id="IPR015424">
    <property type="entry name" value="PyrdxlP-dep_Trfase"/>
</dbReference>
<gene>
    <name evidence="8" type="ORF">DY78_GL002295</name>
</gene>
<organism evidence="8 9">
    <name type="scientific">Lactiplantibacillus fabifermentans DSM 21115</name>
    <dbReference type="NCBI Taxonomy" id="1413187"/>
    <lineage>
        <taxon>Bacteria</taxon>
        <taxon>Bacillati</taxon>
        <taxon>Bacillota</taxon>
        <taxon>Bacilli</taxon>
        <taxon>Lactobacillales</taxon>
        <taxon>Lactobacillaceae</taxon>
        <taxon>Lactiplantibacillus</taxon>
    </lineage>
</organism>
<dbReference type="PANTHER" id="PTHR43586:SF8">
    <property type="entry name" value="CYSTEINE DESULFURASE 1, CHLOROPLASTIC"/>
    <property type="match status" value="1"/>
</dbReference>
<feature type="domain" description="Aminotransferase class V" evidence="7">
    <location>
        <begin position="26"/>
        <end position="396"/>
    </location>
</feature>
<evidence type="ECO:0000256" key="5">
    <source>
        <dbReference type="ARBA" id="ARBA00022898"/>
    </source>
</evidence>
<comment type="cofactor">
    <cofactor evidence="1">
        <name>pyridoxal 5'-phosphate</name>
        <dbReference type="ChEBI" id="CHEBI:597326"/>
    </cofactor>
</comment>
<dbReference type="PANTHER" id="PTHR43586">
    <property type="entry name" value="CYSTEINE DESULFURASE"/>
    <property type="match status" value="1"/>
</dbReference>
<evidence type="ECO:0000256" key="4">
    <source>
        <dbReference type="ARBA" id="ARBA00022679"/>
    </source>
</evidence>
<dbReference type="Gene3D" id="3.90.1150.10">
    <property type="entry name" value="Aspartate Aminotransferase, domain 1"/>
    <property type="match status" value="1"/>
</dbReference>
<dbReference type="EC" id="2.8.1.7" evidence="3"/>
<dbReference type="InterPro" id="IPR010970">
    <property type="entry name" value="Cys_dSase_SufS"/>
</dbReference>
<accession>A0A0R2NS63</accession>
<sequence length="415" mass="44320">MSWPINEIRADFPILDQRINEERLAYLDNAATMQSPLPVTRAVDAYYATTHSNVHRGVYTLSNQATAAYEGARQKVATFLNAASANDIVFTRSTTESLNLVACGFGDLVVHAGDEIVISVAEHHSNLIPWQQLAARAGATLKYIELKTDGTFDMTSAAAQITSKTKIVAVAQVGNVMGAINPVTALAQMAHQVGAYLVVDGAQAVSHLPVDVQQLDADFYAFSGHKMGAPTGIGVLYGKPALLEQMDPVQYGGEMISQVTRTTATWKAAPLKFEAGTPNISGAIGLGAAIDYLQQYGLANIQTYEHELMASLLPQLLALPGVTVYGPTDPALRGGVVAFNIDGLHPHDAATGLDLLGVEVRAGHHCAQPLMQDLGVSATARASVALYNNQTDIDQLIDGIKQVKEFFLHESRSNE</sequence>
<comment type="similarity">
    <text evidence="2">Belongs to the class-V pyridoxal-phosphate-dependent aminotransferase family. Csd subfamily.</text>
</comment>
<dbReference type="NCBIfam" id="TIGR01979">
    <property type="entry name" value="sufS"/>
    <property type="match status" value="1"/>
</dbReference>
<dbReference type="EMBL" id="AYGX02000039">
    <property type="protein sequence ID" value="KRO28519.1"/>
    <property type="molecule type" value="Genomic_DNA"/>
</dbReference>
<evidence type="ECO:0000256" key="1">
    <source>
        <dbReference type="ARBA" id="ARBA00001933"/>
    </source>
</evidence>
<dbReference type="Pfam" id="PF00266">
    <property type="entry name" value="Aminotran_5"/>
    <property type="match status" value="1"/>
</dbReference>
<evidence type="ECO:0000259" key="7">
    <source>
        <dbReference type="Pfam" id="PF00266"/>
    </source>
</evidence>
<keyword evidence="5" id="KW-0663">Pyridoxal phosphate</keyword>
<dbReference type="GO" id="GO:0006534">
    <property type="term" value="P:cysteine metabolic process"/>
    <property type="evidence" value="ECO:0007669"/>
    <property type="project" value="InterPro"/>
</dbReference>
<protein>
    <recommendedName>
        <fullName evidence="3">cysteine desulfurase</fullName>
        <ecNumber evidence="3">2.8.1.7</ecNumber>
    </recommendedName>
</protein>
<name>A0A0R2NS63_9LACO</name>
<dbReference type="RefSeq" id="WP_024625052.1">
    <property type="nucleotide sequence ID" value="NZ_AYGX02000039.1"/>
</dbReference>
<evidence type="ECO:0000313" key="9">
    <source>
        <dbReference type="Proteomes" id="UP000050920"/>
    </source>
</evidence>
<dbReference type="PIRSF" id="PIRSF005572">
    <property type="entry name" value="NifS"/>
    <property type="match status" value="1"/>
</dbReference>
<dbReference type="AlphaFoldDB" id="A0A0R2NS63"/>
<evidence type="ECO:0000313" key="8">
    <source>
        <dbReference type="EMBL" id="KRO28519.1"/>
    </source>
</evidence>
<evidence type="ECO:0000256" key="6">
    <source>
        <dbReference type="ARBA" id="ARBA00050776"/>
    </source>
</evidence>
<comment type="caution">
    <text evidence="8">The sequence shown here is derived from an EMBL/GenBank/DDBJ whole genome shotgun (WGS) entry which is preliminary data.</text>
</comment>
<dbReference type="SUPFAM" id="SSF53383">
    <property type="entry name" value="PLP-dependent transferases"/>
    <property type="match status" value="1"/>
</dbReference>
<dbReference type="CDD" id="cd06453">
    <property type="entry name" value="SufS_like"/>
    <property type="match status" value="1"/>
</dbReference>
<dbReference type="Proteomes" id="UP000050920">
    <property type="component" value="Unassembled WGS sequence"/>
</dbReference>
<evidence type="ECO:0000256" key="3">
    <source>
        <dbReference type="ARBA" id="ARBA00012239"/>
    </source>
</evidence>
<comment type="catalytic activity">
    <reaction evidence="6">
        <text>(sulfur carrier)-H + L-cysteine = (sulfur carrier)-SH + L-alanine</text>
        <dbReference type="Rhea" id="RHEA:43892"/>
        <dbReference type="Rhea" id="RHEA-COMP:14737"/>
        <dbReference type="Rhea" id="RHEA-COMP:14739"/>
        <dbReference type="ChEBI" id="CHEBI:29917"/>
        <dbReference type="ChEBI" id="CHEBI:35235"/>
        <dbReference type="ChEBI" id="CHEBI:57972"/>
        <dbReference type="ChEBI" id="CHEBI:64428"/>
        <dbReference type="EC" id="2.8.1.7"/>
    </reaction>
</comment>
<keyword evidence="9" id="KW-1185">Reference proteome</keyword>
<proteinExistence type="inferred from homology"/>
<keyword evidence="4" id="KW-0808">Transferase</keyword>
<dbReference type="InterPro" id="IPR015422">
    <property type="entry name" value="PyrdxlP-dep_Trfase_small"/>
</dbReference>
<dbReference type="InterPro" id="IPR000192">
    <property type="entry name" value="Aminotrans_V_dom"/>
</dbReference>
<dbReference type="InterPro" id="IPR015421">
    <property type="entry name" value="PyrdxlP-dep_Trfase_major"/>
</dbReference>
<dbReference type="InterPro" id="IPR016454">
    <property type="entry name" value="Cysteine_dSase"/>
</dbReference>
<dbReference type="GO" id="GO:0030170">
    <property type="term" value="F:pyridoxal phosphate binding"/>
    <property type="evidence" value="ECO:0007669"/>
    <property type="project" value="InterPro"/>
</dbReference>
<dbReference type="GO" id="GO:0031071">
    <property type="term" value="F:cysteine desulfurase activity"/>
    <property type="evidence" value="ECO:0007669"/>
    <property type="project" value="UniProtKB-EC"/>
</dbReference>